<feature type="transmembrane region" description="Helical" evidence="1">
    <location>
        <begin position="28"/>
        <end position="48"/>
    </location>
</feature>
<sequence length="200" mass="22818">MSKASTAPSMNTTDTRIDTAEAKPYETALQFLMQWITVSIVGWFRIFLRMVRFHLLVVKSVSPLVHAFIIASIAVGVLPVFGWFRYSISLGEKETFEVTTNLWYLFFLPGASALLLVFYPFQKAFQIQTVLSGLIALLYAVAFFFPDGLHYNFKLQPQPTVFYYAYAAALALHLVLCVVLKNRENGILYKIREQWKIKAA</sequence>
<keyword evidence="1" id="KW-1133">Transmembrane helix</keyword>
<dbReference type="EMBL" id="WBUI01000017">
    <property type="protein sequence ID" value="KAB2930854.1"/>
    <property type="molecule type" value="Genomic_DNA"/>
</dbReference>
<keyword evidence="1" id="KW-0472">Membrane</keyword>
<accession>A0A833GZK0</accession>
<dbReference type="Proteomes" id="UP000460298">
    <property type="component" value="Unassembled WGS sequence"/>
</dbReference>
<comment type="caution">
    <text evidence="2">The sequence shown here is derived from an EMBL/GenBank/DDBJ whole genome shotgun (WGS) entry which is preliminary data.</text>
</comment>
<feature type="transmembrane region" description="Helical" evidence="1">
    <location>
        <begin position="60"/>
        <end position="82"/>
    </location>
</feature>
<protein>
    <submittedName>
        <fullName evidence="2">Uncharacterized protein</fullName>
    </submittedName>
</protein>
<evidence type="ECO:0000313" key="2">
    <source>
        <dbReference type="EMBL" id="KAB2930854.1"/>
    </source>
</evidence>
<keyword evidence="1" id="KW-0812">Transmembrane</keyword>
<dbReference type="AlphaFoldDB" id="A0A833GZK0"/>
<evidence type="ECO:0000313" key="3">
    <source>
        <dbReference type="Proteomes" id="UP000460298"/>
    </source>
</evidence>
<proteinExistence type="predicted"/>
<evidence type="ECO:0000256" key="1">
    <source>
        <dbReference type="SAM" id="Phobius"/>
    </source>
</evidence>
<feature type="transmembrane region" description="Helical" evidence="1">
    <location>
        <begin position="130"/>
        <end position="149"/>
    </location>
</feature>
<gene>
    <name evidence="2" type="ORF">F9K24_15430</name>
</gene>
<organism evidence="2 3">
    <name type="scientific">Leptonema illini</name>
    <dbReference type="NCBI Taxonomy" id="183"/>
    <lineage>
        <taxon>Bacteria</taxon>
        <taxon>Pseudomonadati</taxon>
        <taxon>Spirochaetota</taxon>
        <taxon>Spirochaetia</taxon>
        <taxon>Leptospirales</taxon>
        <taxon>Leptospiraceae</taxon>
        <taxon>Leptonema</taxon>
    </lineage>
</organism>
<feature type="transmembrane region" description="Helical" evidence="1">
    <location>
        <begin position="161"/>
        <end position="180"/>
    </location>
</feature>
<reference evidence="2 3" key="1">
    <citation type="submission" date="2019-10" db="EMBL/GenBank/DDBJ databases">
        <title>Extracellular Electron Transfer in a Candidatus Methanoperedens spp. Enrichment Culture.</title>
        <authorList>
            <person name="Berger S."/>
            <person name="Rangel Shaw D."/>
            <person name="Berben T."/>
            <person name="In 'T Zandt M."/>
            <person name="Frank J."/>
            <person name="Reimann J."/>
            <person name="Jetten M.S.M."/>
            <person name="Welte C.U."/>
        </authorList>
    </citation>
    <scope>NUCLEOTIDE SEQUENCE [LARGE SCALE GENOMIC DNA]</scope>
    <source>
        <strain evidence="2">SB12</strain>
    </source>
</reference>
<feature type="transmembrane region" description="Helical" evidence="1">
    <location>
        <begin position="102"/>
        <end position="121"/>
    </location>
</feature>
<name>A0A833GZK0_9LEPT</name>